<comment type="caution">
    <text evidence="1">The sequence shown here is derived from an EMBL/GenBank/DDBJ whole genome shotgun (WGS) entry which is preliminary data.</text>
</comment>
<name>A0A699RN35_TANCI</name>
<organism evidence="1">
    <name type="scientific">Tanacetum cinerariifolium</name>
    <name type="common">Dalmatian daisy</name>
    <name type="synonym">Chrysanthemum cinerariifolium</name>
    <dbReference type="NCBI Taxonomy" id="118510"/>
    <lineage>
        <taxon>Eukaryota</taxon>
        <taxon>Viridiplantae</taxon>
        <taxon>Streptophyta</taxon>
        <taxon>Embryophyta</taxon>
        <taxon>Tracheophyta</taxon>
        <taxon>Spermatophyta</taxon>
        <taxon>Magnoliopsida</taxon>
        <taxon>eudicotyledons</taxon>
        <taxon>Gunneridae</taxon>
        <taxon>Pentapetalae</taxon>
        <taxon>asterids</taxon>
        <taxon>campanulids</taxon>
        <taxon>Asterales</taxon>
        <taxon>Asteraceae</taxon>
        <taxon>Asteroideae</taxon>
        <taxon>Anthemideae</taxon>
        <taxon>Anthemidinae</taxon>
        <taxon>Tanacetum</taxon>
    </lineage>
</organism>
<evidence type="ECO:0008006" key="2">
    <source>
        <dbReference type="Google" id="ProtNLM"/>
    </source>
</evidence>
<reference evidence="1" key="1">
    <citation type="journal article" date="2019" name="Sci. Rep.">
        <title>Draft genome of Tanacetum cinerariifolium, the natural source of mosquito coil.</title>
        <authorList>
            <person name="Yamashiro T."/>
            <person name="Shiraishi A."/>
            <person name="Satake H."/>
            <person name="Nakayama K."/>
        </authorList>
    </citation>
    <scope>NUCLEOTIDE SEQUENCE</scope>
</reference>
<sequence length="161" mass="18632">MCDFKDCVKKIEVIDINSFGLHYTWNQKPKGSNGVLKKLDCIMGNIGFIDNFPGEVLGDFVLSMEHPKNLKKPLRKLLHDQGNLHDRVNRLRVELDVVQKALDLDPSNSLLRDEEAVYIQAFNDAKIDEERFLRQKAKIQWLDVGDSNYAYFHKTVKSKNK</sequence>
<gene>
    <name evidence="1" type="ORF">Tci_860849</name>
</gene>
<proteinExistence type="predicted"/>
<protein>
    <recommendedName>
        <fullName evidence="2">RNA-directed DNA polymerase, eukaryota, reverse transcriptase zinc-binding domain protein</fullName>
    </recommendedName>
</protein>
<accession>A0A699RN35</accession>
<dbReference type="EMBL" id="BKCJ011117909">
    <property type="protein sequence ID" value="GFC88879.1"/>
    <property type="molecule type" value="Genomic_DNA"/>
</dbReference>
<dbReference type="AlphaFoldDB" id="A0A699RN35"/>
<evidence type="ECO:0000313" key="1">
    <source>
        <dbReference type="EMBL" id="GFC88879.1"/>
    </source>
</evidence>